<keyword evidence="3" id="KW-1185">Reference proteome</keyword>
<feature type="transmembrane region" description="Helical" evidence="1">
    <location>
        <begin position="227"/>
        <end position="247"/>
    </location>
</feature>
<sequence>MTRTHYTHATRIAVVAMLVVSLFAAAGAGVATAETDTTIDGADLVVEQPSYVDDDVEHRSDGGTPVYIVDGEEHALYPQNFDSANVTGFGIDSGAGSLAADDDLERYVLDPEGETGSFELYWTVDREETVADGNETTTETETTRYEAVVRVDDQATVVVSTPAEQQQLEEDAQEWRDWNATVTEVREAGVLGHAVFGAPASNEEVMQTMVNRYLTLESPLHLLDGGLTAMAILGFTTLGGIAFILFLKFPDAIIIRRIYKELHKRRQREEAEGDLAARQEAEDLQNRLEKFANMDHQDIPPITDHFARGIRNDVGAETPAEFFNLLLHTIPPARLKESRVRAMGQSGYVAQVETDADGDVATDGGEPAIVDATLVEADAVLEPDESVRDRDDLREITDPSETLLAAIDLTDDALLEFPLENPAEAPFDLDAFDEPPAELSLPDLVDEFGFDELTVAEDELEHAGRMLVELLTVVRNHRLTDDEGRIKPVRYELENLFQFMQFADDVADVPLANEYRQMFERALEEYDRDDELETFLETHRQHTEGS</sequence>
<dbReference type="EMBL" id="AOMA01000019">
    <property type="protein sequence ID" value="EMA45228.1"/>
    <property type="molecule type" value="Genomic_DNA"/>
</dbReference>
<dbReference type="OrthoDB" id="351245at2157"/>
<gene>
    <name evidence="2" type="ORF">C446_02442</name>
</gene>
<reference evidence="2 3" key="1">
    <citation type="journal article" date="2014" name="PLoS Genet.">
        <title>Phylogenetically driven sequencing of extremely halophilic archaea reveals strategies for static and dynamic osmo-response.</title>
        <authorList>
            <person name="Becker E.A."/>
            <person name="Seitzer P.M."/>
            <person name="Tritt A."/>
            <person name="Larsen D."/>
            <person name="Krusor M."/>
            <person name="Yao A.I."/>
            <person name="Wu D."/>
            <person name="Madern D."/>
            <person name="Eisen J.A."/>
            <person name="Darling A.E."/>
            <person name="Facciotti M.T."/>
        </authorList>
    </citation>
    <scope>NUCLEOTIDE SEQUENCE [LARGE SCALE GENOMIC DNA]</scope>
    <source>
        <strain evidence="2 3">JCM 10879</strain>
    </source>
</reference>
<evidence type="ECO:0000313" key="2">
    <source>
        <dbReference type="EMBL" id="EMA45228.1"/>
    </source>
</evidence>
<name>M0MIN8_9EURY</name>
<evidence type="ECO:0000313" key="3">
    <source>
        <dbReference type="Proteomes" id="UP000011607"/>
    </source>
</evidence>
<dbReference type="PATRIC" id="fig|1227454.3.peg.484"/>
<accession>M0MIN8</accession>
<dbReference type="eggNOG" id="ENOG502N5Y0">
    <property type="taxonomic scope" value="Archaea"/>
</dbReference>
<evidence type="ECO:0000256" key="1">
    <source>
        <dbReference type="SAM" id="Phobius"/>
    </source>
</evidence>
<dbReference type="Proteomes" id="UP000011607">
    <property type="component" value="Unassembled WGS sequence"/>
</dbReference>
<dbReference type="AlphaFoldDB" id="M0MIN8"/>
<proteinExistence type="predicted"/>
<dbReference type="STRING" id="1227454.C446_02442"/>
<keyword evidence="1" id="KW-0472">Membrane</keyword>
<keyword evidence="1" id="KW-1133">Transmembrane helix</keyword>
<protein>
    <submittedName>
        <fullName evidence="2">Uncharacterized protein</fullName>
    </submittedName>
</protein>
<keyword evidence="1" id="KW-0812">Transmembrane</keyword>
<organism evidence="2 3">
    <name type="scientific">Halobiforma nitratireducens JCM 10879</name>
    <dbReference type="NCBI Taxonomy" id="1227454"/>
    <lineage>
        <taxon>Archaea</taxon>
        <taxon>Methanobacteriati</taxon>
        <taxon>Methanobacteriota</taxon>
        <taxon>Stenosarchaea group</taxon>
        <taxon>Halobacteria</taxon>
        <taxon>Halobacteriales</taxon>
        <taxon>Natrialbaceae</taxon>
        <taxon>Halobiforma</taxon>
    </lineage>
</organism>
<dbReference type="RefSeq" id="WP_006671459.1">
    <property type="nucleotide sequence ID" value="NZ_AOMA01000019.1"/>
</dbReference>
<comment type="caution">
    <text evidence="2">The sequence shown here is derived from an EMBL/GenBank/DDBJ whole genome shotgun (WGS) entry which is preliminary data.</text>
</comment>